<reference evidence="8 9" key="1">
    <citation type="submission" date="2024-01" db="EMBL/GenBank/DDBJ databases">
        <title>Genome insights into Plantactinospora sonchi sp. nov.</title>
        <authorList>
            <person name="Wang L."/>
        </authorList>
    </citation>
    <scope>NUCLEOTIDE SEQUENCE [LARGE SCALE GENOMIC DNA]</scope>
    <source>
        <strain evidence="8 9">NEAU-QY2</strain>
    </source>
</reference>
<dbReference type="InterPro" id="IPR013325">
    <property type="entry name" value="RNA_pol_sigma_r2"/>
</dbReference>
<evidence type="ECO:0000256" key="2">
    <source>
        <dbReference type="ARBA" id="ARBA00023015"/>
    </source>
</evidence>
<feature type="region of interest" description="Disordered" evidence="6">
    <location>
        <begin position="77"/>
        <end position="102"/>
    </location>
</feature>
<dbReference type="Gene3D" id="1.10.10.10">
    <property type="entry name" value="Winged helix-like DNA-binding domain superfamily/Winged helix DNA-binding domain"/>
    <property type="match status" value="1"/>
</dbReference>
<dbReference type="PANTHER" id="PTHR43133:SF50">
    <property type="entry name" value="ECF RNA POLYMERASE SIGMA FACTOR SIGM"/>
    <property type="match status" value="1"/>
</dbReference>
<evidence type="ECO:0000313" key="9">
    <source>
        <dbReference type="Proteomes" id="UP001332243"/>
    </source>
</evidence>
<dbReference type="Proteomes" id="UP001332243">
    <property type="component" value="Unassembled WGS sequence"/>
</dbReference>
<dbReference type="SUPFAM" id="SSF88946">
    <property type="entry name" value="Sigma2 domain of RNA polymerase sigma factors"/>
    <property type="match status" value="1"/>
</dbReference>
<dbReference type="InterPro" id="IPR013249">
    <property type="entry name" value="RNA_pol_sigma70_r4_t2"/>
</dbReference>
<comment type="caution">
    <text evidence="8">The sequence shown here is derived from an EMBL/GenBank/DDBJ whole genome shotgun (WGS) entry which is preliminary data.</text>
</comment>
<comment type="similarity">
    <text evidence="1">Belongs to the sigma-70 factor family. ECF subfamily.</text>
</comment>
<keyword evidence="4" id="KW-0238">DNA-binding</keyword>
<gene>
    <name evidence="8" type="ORF">V1633_36000</name>
</gene>
<evidence type="ECO:0000256" key="5">
    <source>
        <dbReference type="ARBA" id="ARBA00023163"/>
    </source>
</evidence>
<dbReference type="RefSeq" id="WP_331218661.1">
    <property type="nucleotide sequence ID" value="NZ_JAZGQK010000046.1"/>
</dbReference>
<organism evidence="8 9">
    <name type="scientific">Plantactinospora sonchi</name>
    <dbReference type="NCBI Taxonomy" id="1544735"/>
    <lineage>
        <taxon>Bacteria</taxon>
        <taxon>Bacillati</taxon>
        <taxon>Actinomycetota</taxon>
        <taxon>Actinomycetes</taxon>
        <taxon>Micromonosporales</taxon>
        <taxon>Micromonosporaceae</taxon>
        <taxon>Plantactinospora</taxon>
    </lineage>
</organism>
<protein>
    <submittedName>
        <fullName evidence="8">Sigma factor-like helix-turn-helix DNA-binding protein</fullName>
    </submittedName>
</protein>
<keyword evidence="9" id="KW-1185">Reference proteome</keyword>
<keyword evidence="5" id="KW-0804">Transcription</keyword>
<name>A0ABU7S532_9ACTN</name>
<dbReference type="InterPro" id="IPR013324">
    <property type="entry name" value="RNA_pol_sigma_r3/r4-like"/>
</dbReference>
<dbReference type="PANTHER" id="PTHR43133">
    <property type="entry name" value="RNA POLYMERASE ECF-TYPE SIGMA FACTO"/>
    <property type="match status" value="1"/>
</dbReference>
<evidence type="ECO:0000256" key="3">
    <source>
        <dbReference type="ARBA" id="ARBA00023082"/>
    </source>
</evidence>
<accession>A0ABU7S532</accession>
<dbReference type="EMBL" id="JAZGQK010000046">
    <property type="protein sequence ID" value="MEE6263866.1"/>
    <property type="molecule type" value="Genomic_DNA"/>
</dbReference>
<dbReference type="SUPFAM" id="SSF88659">
    <property type="entry name" value="Sigma3 and sigma4 domains of RNA polymerase sigma factors"/>
    <property type="match status" value="1"/>
</dbReference>
<evidence type="ECO:0000256" key="4">
    <source>
        <dbReference type="ARBA" id="ARBA00023125"/>
    </source>
</evidence>
<keyword evidence="3" id="KW-0731">Sigma factor</keyword>
<evidence type="ECO:0000256" key="6">
    <source>
        <dbReference type="SAM" id="MobiDB-lite"/>
    </source>
</evidence>
<dbReference type="InterPro" id="IPR036388">
    <property type="entry name" value="WH-like_DNA-bd_sf"/>
</dbReference>
<feature type="compositionally biased region" description="Low complexity" evidence="6">
    <location>
        <begin position="78"/>
        <end position="88"/>
    </location>
</feature>
<dbReference type="InterPro" id="IPR039425">
    <property type="entry name" value="RNA_pol_sigma-70-like"/>
</dbReference>
<evidence type="ECO:0000259" key="7">
    <source>
        <dbReference type="Pfam" id="PF08281"/>
    </source>
</evidence>
<proteinExistence type="inferred from homology"/>
<dbReference type="Pfam" id="PF08281">
    <property type="entry name" value="Sigma70_r4_2"/>
    <property type="match status" value="1"/>
</dbReference>
<evidence type="ECO:0000256" key="1">
    <source>
        <dbReference type="ARBA" id="ARBA00010641"/>
    </source>
</evidence>
<feature type="domain" description="RNA polymerase sigma factor 70 region 4 type 2" evidence="7">
    <location>
        <begin position="110"/>
        <end position="158"/>
    </location>
</feature>
<sequence length="173" mass="19394">MTFEEYVHLRGAALVRFARLLTGDDRRADELVRDVLAKAHRRWRRVMAGDRPDVYVRRMLVDAGCAGWWRRFGRRSRPGAPAAAATGRHVSTGDVVDPRSEAAGRDQTWRRMSWLPPRPRAVLVLRYYEELDDALIAEIVGCSPESVRAIALRALATLAGRPSHADPVPGSGW</sequence>
<keyword evidence="2" id="KW-0805">Transcription regulation</keyword>
<evidence type="ECO:0000313" key="8">
    <source>
        <dbReference type="EMBL" id="MEE6263866.1"/>
    </source>
</evidence>
<dbReference type="Gene3D" id="1.10.1740.10">
    <property type="match status" value="1"/>
</dbReference>